<accession>A0A934ME00</accession>
<protein>
    <submittedName>
        <fullName evidence="1">Uncharacterized protein</fullName>
    </submittedName>
</protein>
<comment type="caution">
    <text evidence="1">The sequence shown here is derived from an EMBL/GenBank/DDBJ whole genome shotgun (WGS) entry which is preliminary data.</text>
</comment>
<organism evidence="1 2">
    <name type="scientific">Palleronia pontilimi</name>
    <dbReference type="NCBI Taxonomy" id="1964209"/>
    <lineage>
        <taxon>Bacteria</taxon>
        <taxon>Pseudomonadati</taxon>
        <taxon>Pseudomonadota</taxon>
        <taxon>Alphaproteobacteria</taxon>
        <taxon>Rhodobacterales</taxon>
        <taxon>Roseobacteraceae</taxon>
        <taxon>Palleronia</taxon>
    </lineage>
</organism>
<evidence type="ECO:0000313" key="2">
    <source>
        <dbReference type="Proteomes" id="UP000642488"/>
    </source>
</evidence>
<name>A0A934ME00_9RHOB</name>
<dbReference type="Proteomes" id="UP000642488">
    <property type="component" value="Unassembled WGS sequence"/>
</dbReference>
<sequence length="82" mass="9217">MVADDLPHSIFLTAYSDLLGIDADVVDDSTQMPLARLSITSCQFFPHEIYEAGNFFDGHFIFRGKFSTRSFRRLLCDVALGP</sequence>
<keyword evidence="2" id="KW-1185">Reference proteome</keyword>
<dbReference type="AlphaFoldDB" id="A0A934ME00"/>
<evidence type="ECO:0000313" key="1">
    <source>
        <dbReference type="EMBL" id="MBJ3764010.1"/>
    </source>
</evidence>
<gene>
    <name evidence="1" type="ORF">ILP92_14765</name>
</gene>
<proteinExistence type="predicted"/>
<reference evidence="1" key="1">
    <citation type="submission" date="2020-12" db="EMBL/GenBank/DDBJ databases">
        <title>Bacterial taxonomy.</title>
        <authorList>
            <person name="Pan X."/>
        </authorList>
    </citation>
    <scope>NUCLEOTIDE SEQUENCE</scope>
    <source>
        <strain evidence="1">KCTC 52957</strain>
    </source>
</reference>
<dbReference type="EMBL" id="JAEKPD010000015">
    <property type="protein sequence ID" value="MBJ3764010.1"/>
    <property type="molecule type" value="Genomic_DNA"/>
</dbReference>